<evidence type="ECO:0000313" key="2">
    <source>
        <dbReference type="Proteomes" id="UP000241137"/>
    </source>
</evidence>
<organism evidence="1 2">
    <name type="scientific">Megavirus courdo11</name>
    <dbReference type="NCBI Taxonomy" id="1128140"/>
    <lineage>
        <taxon>Viruses</taxon>
        <taxon>Varidnaviria</taxon>
        <taxon>Bamfordvirae</taxon>
        <taxon>Nucleocytoviricota</taxon>
        <taxon>Megaviricetes</taxon>
        <taxon>Imitervirales</taxon>
        <taxon>Mimiviridae</taxon>
        <taxon>Megamimivirinae</taxon>
        <taxon>Megavirus</taxon>
        <taxon>Megavirus chilense</taxon>
    </lineage>
</organism>
<accession>K7YVC8</accession>
<proteinExistence type="predicted"/>
<reference evidence="1 2" key="1">
    <citation type="journal article" date="2014" name="Virus Genes">
        <title>Complete genome sequence of Courdo11 virus, a member of the family Mimiviridae.</title>
        <authorList>
            <person name="Yoosuf N."/>
            <person name="Pagnier I."/>
            <person name="Fournous G."/>
            <person name="Robert C."/>
            <person name="La Scola B."/>
            <person name="Raoult D."/>
            <person name="Colson P."/>
        </authorList>
    </citation>
    <scope>NUCLEOTIDE SEQUENCE [LARGE SCALE GENOMIC DNA]</scope>
</reference>
<protein>
    <submittedName>
        <fullName evidence="1">Uncharacterized protein</fullName>
    </submittedName>
</protein>
<sequence length="67" mass="8026">MSSYHCSSYLIFLNNTKNQFTSTSQIFNNWLLNNWLFKIDFGSKNDNNLAKSSKFPKRQNTWFPIKR</sequence>
<name>K7YVC8_9VIRU</name>
<gene>
    <name evidence="1" type="ORF">CE11_00208</name>
</gene>
<dbReference type="Proteomes" id="UP000241137">
    <property type="component" value="Segment"/>
</dbReference>
<evidence type="ECO:0000313" key="1">
    <source>
        <dbReference type="EMBL" id="AFX92238.1"/>
    </source>
</evidence>
<dbReference type="EMBL" id="JX975216">
    <property type="protein sequence ID" value="AFX92238.1"/>
    <property type="molecule type" value="Genomic_DNA"/>
</dbReference>